<dbReference type="AlphaFoldDB" id="A0AB73H2W8"/>
<evidence type="ECO:0000313" key="1">
    <source>
        <dbReference type="EMBL" id="MBB5672481.1"/>
    </source>
</evidence>
<organism evidence="1">
    <name type="scientific">Xanthomonas arboricola</name>
    <dbReference type="NCBI Taxonomy" id="56448"/>
    <lineage>
        <taxon>Bacteria</taxon>
        <taxon>Pseudomonadati</taxon>
        <taxon>Pseudomonadota</taxon>
        <taxon>Gammaproteobacteria</taxon>
        <taxon>Lysobacterales</taxon>
        <taxon>Lysobacteraceae</taxon>
        <taxon>Xanthomonas</taxon>
    </lineage>
</organism>
<protein>
    <recommendedName>
        <fullName evidence="2">Nucleotidyl transferase AbiEii/AbiGii toxin family protein</fullName>
    </recommendedName>
</protein>
<comment type="caution">
    <text evidence="1">The sequence shown here is derived from an EMBL/GenBank/DDBJ whole genome shotgun (WGS) entry which is preliminary data.</text>
</comment>
<evidence type="ECO:0008006" key="2">
    <source>
        <dbReference type="Google" id="ProtNLM"/>
    </source>
</evidence>
<name>A0AB73H2W8_9XANT</name>
<accession>A0AB73H2W8</accession>
<reference evidence="1" key="1">
    <citation type="submission" date="2020-08" db="EMBL/GenBank/DDBJ databases">
        <title>Studying the diversity of plant-associated saprophytic bacteria and their role in host health and plant-pathogen interactions.</title>
        <authorList>
            <person name="Potnis N."/>
        </authorList>
    </citation>
    <scope>NUCLEOTIDE SEQUENCE</scope>
    <source>
        <strain evidence="1">F21</strain>
    </source>
</reference>
<dbReference type="EMBL" id="JACIIQ010000025">
    <property type="protein sequence ID" value="MBB5672481.1"/>
    <property type="molecule type" value="Genomic_DNA"/>
</dbReference>
<proteinExistence type="predicted"/>
<dbReference type="RefSeq" id="WP_184578823.1">
    <property type="nucleotide sequence ID" value="NZ_JACIIQ010000025.1"/>
</dbReference>
<gene>
    <name evidence="1" type="ORF">FHR65_004082</name>
</gene>
<sequence>MATTDSPLINAVRRLFDKQADQLPELKEPIKAFLAGGVAVHNWIGIRVTSDVDAEF</sequence>
<dbReference type="Proteomes" id="UP000528595">
    <property type="component" value="Unassembled WGS sequence"/>
</dbReference>